<evidence type="ECO:0000259" key="7">
    <source>
        <dbReference type="Pfam" id="PF06886"/>
    </source>
</evidence>
<feature type="compositionally biased region" description="Acidic residues" evidence="6">
    <location>
        <begin position="18"/>
        <end position="27"/>
    </location>
</feature>
<proteinExistence type="inferred from homology"/>
<protein>
    <recommendedName>
        <fullName evidence="7">TPX2 C-terminal domain-containing protein</fullName>
    </recommendedName>
</protein>
<keyword evidence="5" id="KW-0206">Cytoskeleton</keyword>
<feature type="compositionally biased region" description="Basic and acidic residues" evidence="6">
    <location>
        <begin position="243"/>
        <end position="252"/>
    </location>
</feature>
<keyword evidence="3" id="KW-0963">Cytoplasm</keyword>
<dbReference type="InterPro" id="IPR027329">
    <property type="entry name" value="TPX2_C"/>
</dbReference>
<feature type="domain" description="TPX2 C-terminal" evidence="7">
    <location>
        <begin position="450"/>
        <end position="519"/>
    </location>
</feature>
<dbReference type="AlphaFoldDB" id="A0A8T0IMV1"/>
<comment type="similarity">
    <text evidence="2">Belongs to the TPX2 family.</text>
</comment>
<feature type="region of interest" description="Disordered" evidence="6">
    <location>
        <begin position="1"/>
        <end position="33"/>
    </location>
</feature>
<feature type="compositionally biased region" description="Basic and acidic residues" evidence="6">
    <location>
        <begin position="146"/>
        <end position="158"/>
    </location>
</feature>
<sequence length="597" mass="65124">MMELEDASNDHNLKPQQSDDEDSDFPEFEFPVGDCVDVDGGRLTVRGEESAQVENGDGTVARVPVRAHIEDSPKKMPPAIRNSGPEHMDSSRLKVQEEPSQPEVSKHVVAEESKIPTPQVSLPSQRKVLQSNPSFKSLVTILGEPLKFRSPRDTEPKNVEPSNGDAGDGGESNTTESGIKAPSTPTSKRLNGILSRVNAKVAAAAAAQAQADPSRTPDRAARPATSTLSVNALVEKFSTGVRTRTEGARRESLSSPRNLTSPRRTLADRSRSPVLSRHSQESQPTQAPTTPRTLSSPRRSQTLPSSTTDRSVSPVPRSWKDSVYGDLPKDRRPNLSKPDATPPPRFLTPTRAAALKAVKPPATPSNGNSNSKSLQFTTAFGITTPVKPVSDHTPRKSTVFKDTPARVDHGQGNGHANGHSNGHANGHAHAHNHGHVHAKPTPTVTEPTGFNFRTDERAERRKDFYSKLEERMKAKEMERKRAEAKAQEEKENQLRELRKSLTYKANPVPRFYQEPAPAAPEIRKIAPTRAKSPNFTAPRRRDSCPGSSVSESHSSSRTSPLRSRTLLRCASLESNSGHSSSGYKPSLPKPKLPFRPV</sequence>
<dbReference type="GO" id="GO:0008017">
    <property type="term" value="F:microtubule binding"/>
    <property type="evidence" value="ECO:0007669"/>
    <property type="project" value="InterPro"/>
</dbReference>
<evidence type="ECO:0000256" key="2">
    <source>
        <dbReference type="ARBA" id="ARBA00005885"/>
    </source>
</evidence>
<dbReference type="PANTHER" id="PTHR46372">
    <property type="entry name" value="PROTEIN WVD2-LIKE 3"/>
    <property type="match status" value="1"/>
</dbReference>
<evidence type="ECO:0000256" key="1">
    <source>
        <dbReference type="ARBA" id="ARBA00004245"/>
    </source>
</evidence>
<dbReference type="GO" id="GO:0000226">
    <property type="term" value="P:microtubule cytoskeleton organization"/>
    <property type="evidence" value="ECO:0007669"/>
    <property type="project" value="InterPro"/>
</dbReference>
<dbReference type="Proteomes" id="UP000822688">
    <property type="component" value="Chromosome 3"/>
</dbReference>
<gene>
    <name evidence="8" type="ORF">KC19_3G218100</name>
</gene>
<feature type="compositionally biased region" description="Pro residues" evidence="6">
    <location>
        <begin position="587"/>
        <end position="597"/>
    </location>
</feature>
<feature type="compositionally biased region" description="Basic and acidic residues" evidence="6">
    <location>
        <begin position="84"/>
        <end position="97"/>
    </location>
</feature>
<dbReference type="GO" id="GO:0005874">
    <property type="term" value="C:microtubule"/>
    <property type="evidence" value="ECO:0007669"/>
    <property type="project" value="UniProtKB-KW"/>
</dbReference>
<feature type="compositionally biased region" description="Basic residues" evidence="6">
    <location>
        <begin position="426"/>
        <end position="438"/>
    </location>
</feature>
<feature type="compositionally biased region" description="Polar residues" evidence="6">
    <location>
        <begin position="116"/>
        <end position="137"/>
    </location>
</feature>
<dbReference type="InterPro" id="IPR044806">
    <property type="entry name" value="WVD2/WDL1-4"/>
</dbReference>
<feature type="region of interest" description="Disordered" evidence="6">
    <location>
        <begin position="47"/>
        <end position="457"/>
    </location>
</feature>
<feature type="compositionally biased region" description="Low complexity" evidence="6">
    <location>
        <begin position="202"/>
        <end position="211"/>
    </location>
</feature>
<feature type="compositionally biased region" description="Polar residues" evidence="6">
    <location>
        <begin position="171"/>
        <end position="189"/>
    </location>
</feature>
<accession>A0A8T0IMV1</accession>
<name>A0A8T0IMV1_CERPU</name>
<reference evidence="8" key="1">
    <citation type="submission" date="2020-06" db="EMBL/GenBank/DDBJ databases">
        <title>WGS assembly of Ceratodon purpureus strain R40.</title>
        <authorList>
            <person name="Carey S.B."/>
            <person name="Jenkins J."/>
            <person name="Shu S."/>
            <person name="Lovell J.T."/>
            <person name="Sreedasyam A."/>
            <person name="Maumus F."/>
            <person name="Tiley G.P."/>
            <person name="Fernandez-Pozo N."/>
            <person name="Barry K."/>
            <person name="Chen C."/>
            <person name="Wang M."/>
            <person name="Lipzen A."/>
            <person name="Daum C."/>
            <person name="Saski C.A."/>
            <person name="Payton A.C."/>
            <person name="Mcbreen J.C."/>
            <person name="Conrad R.E."/>
            <person name="Kollar L.M."/>
            <person name="Olsson S."/>
            <person name="Huttunen S."/>
            <person name="Landis J.B."/>
            <person name="Wickett N.J."/>
            <person name="Johnson M.G."/>
            <person name="Rensing S.A."/>
            <person name="Grimwood J."/>
            <person name="Schmutz J."/>
            <person name="Mcdaniel S.F."/>
        </authorList>
    </citation>
    <scope>NUCLEOTIDE SEQUENCE</scope>
    <source>
        <strain evidence="8">R40</strain>
    </source>
</reference>
<comment type="subcellular location">
    <subcellularLocation>
        <location evidence="1">Cytoplasm</location>
        <location evidence="1">Cytoskeleton</location>
    </subcellularLocation>
</comment>
<feature type="compositionally biased region" description="Low complexity" evidence="6">
    <location>
        <begin position="414"/>
        <end position="425"/>
    </location>
</feature>
<dbReference type="Pfam" id="PF06886">
    <property type="entry name" value="TPX2"/>
    <property type="match status" value="1"/>
</dbReference>
<dbReference type="EMBL" id="CM026423">
    <property type="protein sequence ID" value="KAG0584562.1"/>
    <property type="molecule type" value="Genomic_DNA"/>
</dbReference>
<evidence type="ECO:0000256" key="3">
    <source>
        <dbReference type="ARBA" id="ARBA00022490"/>
    </source>
</evidence>
<evidence type="ECO:0000256" key="4">
    <source>
        <dbReference type="ARBA" id="ARBA00022701"/>
    </source>
</evidence>
<evidence type="ECO:0000313" key="9">
    <source>
        <dbReference type="Proteomes" id="UP000822688"/>
    </source>
</evidence>
<evidence type="ECO:0000313" key="8">
    <source>
        <dbReference type="EMBL" id="KAG0584562.1"/>
    </source>
</evidence>
<feature type="compositionally biased region" description="Polar residues" evidence="6">
    <location>
        <begin position="364"/>
        <end position="381"/>
    </location>
</feature>
<feature type="compositionally biased region" description="Polar residues" evidence="6">
    <location>
        <begin position="281"/>
        <end position="311"/>
    </location>
</feature>
<organism evidence="8 9">
    <name type="scientific">Ceratodon purpureus</name>
    <name type="common">Fire moss</name>
    <name type="synonym">Dicranum purpureum</name>
    <dbReference type="NCBI Taxonomy" id="3225"/>
    <lineage>
        <taxon>Eukaryota</taxon>
        <taxon>Viridiplantae</taxon>
        <taxon>Streptophyta</taxon>
        <taxon>Embryophyta</taxon>
        <taxon>Bryophyta</taxon>
        <taxon>Bryophytina</taxon>
        <taxon>Bryopsida</taxon>
        <taxon>Dicranidae</taxon>
        <taxon>Pseudoditrichales</taxon>
        <taxon>Ditrichaceae</taxon>
        <taxon>Ceratodon</taxon>
    </lineage>
</organism>
<feature type="compositionally biased region" description="Low complexity" evidence="6">
    <location>
        <begin position="547"/>
        <end position="586"/>
    </location>
</feature>
<comment type="caution">
    <text evidence="8">The sequence shown here is derived from an EMBL/GenBank/DDBJ whole genome shotgun (WGS) entry which is preliminary data.</text>
</comment>
<dbReference type="PANTHER" id="PTHR46372:SF2">
    <property type="entry name" value="PROTEIN WVD2-LIKE 3"/>
    <property type="match status" value="1"/>
</dbReference>
<evidence type="ECO:0000256" key="5">
    <source>
        <dbReference type="ARBA" id="ARBA00023212"/>
    </source>
</evidence>
<evidence type="ECO:0000256" key="6">
    <source>
        <dbReference type="SAM" id="MobiDB-lite"/>
    </source>
</evidence>
<keyword evidence="4" id="KW-0493">Microtubule</keyword>
<keyword evidence="9" id="KW-1185">Reference proteome</keyword>
<feature type="region of interest" description="Disordered" evidence="6">
    <location>
        <begin position="473"/>
        <end position="597"/>
    </location>
</feature>
<feature type="compositionally biased region" description="Basic and acidic residues" evidence="6">
    <location>
        <begin position="104"/>
        <end position="114"/>
    </location>
</feature>
<feature type="compositionally biased region" description="Basic and acidic residues" evidence="6">
    <location>
        <begin position="473"/>
        <end position="499"/>
    </location>
</feature>
<feature type="compositionally biased region" description="Polar residues" evidence="6">
    <location>
        <begin position="253"/>
        <end position="263"/>
    </location>
</feature>